<dbReference type="Proteomes" id="UP000830375">
    <property type="component" value="Unassembled WGS sequence"/>
</dbReference>
<protein>
    <submittedName>
        <fullName evidence="2">Foot protein 1 variant 1</fullName>
    </submittedName>
</protein>
<dbReference type="EMBL" id="JACTAM010001500">
    <property type="protein sequence ID" value="KAI2646310.1"/>
    <property type="molecule type" value="Genomic_DNA"/>
</dbReference>
<comment type="caution">
    <text evidence="2">The sequence shown here is derived from an EMBL/GenBank/DDBJ whole genome shotgun (WGS) entry which is preliminary data.</text>
</comment>
<name>A0ABQ8L6F8_LABRO</name>
<proteinExistence type="predicted"/>
<sequence>MDPASQLFRLRQGNQPIQDYVTNFCELCHLVDFNDIALKDIFHHGLKDSLNYLMPRHTPHWTLEQYIEFAFRLACSPFTVGVADEEPCYPPLSAKPGNFSVMSGIIQVTSEPFHAMPAKPEPVHIMSAKPQPALIESTKPEPCHAKVCIMPASALLQPAHKMAAIPEPVHKMAAIPEPAHKMATIPKSVHKMAIIPKPVHKMATITKPVHKMAAPSESLDKIAATPEPHQAKIISSASHPIISATPKANQVMPDSPVSSQASKSSQVAAAFLS</sequence>
<evidence type="ECO:0000256" key="1">
    <source>
        <dbReference type="SAM" id="MobiDB-lite"/>
    </source>
</evidence>
<evidence type="ECO:0000313" key="3">
    <source>
        <dbReference type="Proteomes" id="UP000830375"/>
    </source>
</evidence>
<organism evidence="2 3">
    <name type="scientific">Labeo rohita</name>
    <name type="common">Indian major carp</name>
    <name type="synonym">Cyprinus rohita</name>
    <dbReference type="NCBI Taxonomy" id="84645"/>
    <lineage>
        <taxon>Eukaryota</taxon>
        <taxon>Metazoa</taxon>
        <taxon>Chordata</taxon>
        <taxon>Craniata</taxon>
        <taxon>Vertebrata</taxon>
        <taxon>Euteleostomi</taxon>
        <taxon>Actinopterygii</taxon>
        <taxon>Neopterygii</taxon>
        <taxon>Teleostei</taxon>
        <taxon>Ostariophysi</taxon>
        <taxon>Cypriniformes</taxon>
        <taxon>Cyprinidae</taxon>
        <taxon>Labeoninae</taxon>
        <taxon>Labeonini</taxon>
        <taxon>Labeo</taxon>
    </lineage>
</organism>
<evidence type="ECO:0000313" key="2">
    <source>
        <dbReference type="EMBL" id="KAI2646310.1"/>
    </source>
</evidence>
<keyword evidence="3" id="KW-1185">Reference proteome</keyword>
<feature type="compositionally biased region" description="Low complexity" evidence="1">
    <location>
        <begin position="255"/>
        <end position="273"/>
    </location>
</feature>
<feature type="region of interest" description="Disordered" evidence="1">
    <location>
        <begin position="247"/>
        <end position="273"/>
    </location>
</feature>
<gene>
    <name evidence="2" type="ORF">H4Q32_027326</name>
</gene>
<reference evidence="2 3" key="1">
    <citation type="submission" date="2022-01" db="EMBL/GenBank/DDBJ databases">
        <title>A high-quality chromosome-level genome assembly of rohu carp, Labeo rohita.</title>
        <authorList>
            <person name="Arick M.A. II"/>
            <person name="Hsu C.-Y."/>
            <person name="Magbanua Z."/>
            <person name="Pechanova O."/>
            <person name="Grover C."/>
            <person name="Miller E."/>
            <person name="Thrash A."/>
            <person name="Ezzel L."/>
            <person name="Alam S."/>
            <person name="Benzie J."/>
            <person name="Hamilton M."/>
            <person name="Karsi A."/>
            <person name="Lawrence M.L."/>
            <person name="Peterson D.G."/>
        </authorList>
    </citation>
    <scope>NUCLEOTIDE SEQUENCE [LARGE SCALE GENOMIC DNA]</scope>
    <source>
        <strain evidence="3">BAU-BD-2019</strain>
        <tissue evidence="2">Blood</tissue>
    </source>
</reference>
<accession>A0ABQ8L6F8</accession>